<dbReference type="HOGENOM" id="CLU_2801350_0_0_1"/>
<proteinExistence type="predicted"/>
<keyword evidence="3" id="KW-1185">Reference proteome</keyword>
<dbReference type="Proteomes" id="UP000015102">
    <property type="component" value="Unassembled WGS sequence"/>
</dbReference>
<evidence type="ECO:0000256" key="1">
    <source>
        <dbReference type="SAM" id="MobiDB-lite"/>
    </source>
</evidence>
<dbReference type="AlphaFoldDB" id="T1GIY4"/>
<sequence>ETDPEATAPATSRPRAGSLDQFNLRYSQTTSSSLGGGNGSRGFIWLIVCSRTVGYNIKRTPNVNSSRK</sequence>
<feature type="region of interest" description="Disordered" evidence="1">
    <location>
        <begin position="1"/>
        <end position="22"/>
    </location>
</feature>
<evidence type="ECO:0000313" key="3">
    <source>
        <dbReference type="Proteomes" id="UP000015102"/>
    </source>
</evidence>
<dbReference type="EMBL" id="CAQQ02199470">
    <property type="status" value="NOT_ANNOTATED_CDS"/>
    <property type="molecule type" value="Genomic_DNA"/>
</dbReference>
<organism evidence="2 3">
    <name type="scientific">Megaselia scalaris</name>
    <name type="common">Humpbacked fly</name>
    <name type="synonym">Phora scalaris</name>
    <dbReference type="NCBI Taxonomy" id="36166"/>
    <lineage>
        <taxon>Eukaryota</taxon>
        <taxon>Metazoa</taxon>
        <taxon>Ecdysozoa</taxon>
        <taxon>Arthropoda</taxon>
        <taxon>Hexapoda</taxon>
        <taxon>Insecta</taxon>
        <taxon>Pterygota</taxon>
        <taxon>Neoptera</taxon>
        <taxon>Endopterygota</taxon>
        <taxon>Diptera</taxon>
        <taxon>Brachycera</taxon>
        <taxon>Muscomorpha</taxon>
        <taxon>Platypezoidea</taxon>
        <taxon>Phoridae</taxon>
        <taxon>Megaseliini</taxon>
        <taxon>Megaselia</taxon>
    </lineage>
</organism>
<dbReference type="EnsemblMetazoa" id="MESCA003421-RA">
    <property type="protein sequence ID" value="MESCA003421-PA"/>
    <property type="gene ID" value="MESCA003421"/>
</dbReference>
<reference evidence="2" key="2">
    <citation type="submission" date="2015-06" db="UniProtKB">
        <authorList>
            <consortium name="EnsemblMetazoa"/>
        </authorList>
    </citation>
    <scope>IDENTIFICATION</scope>
</reference>
<protein>
    <submittedName>
        <fullName evidence="2">Uncharacterized protein</fullName>
    </submittedName>
</protein>
<accession>T1GIY4</accession>
<name>T1GIY4_MEGSC</name>
<reference evidence="3" key="1">
    <citation type="submission" date="2013-02" db="EMBL/GenBank/DDBJ databases">
        <authorList>
            <person name="Hughes D."/>
        </authorList>
    </citation>
    <scope>NUCLEOTIDE SEQUENCE</scope>
    <source>
        <strain>Durham</strain>
        <strain evidence="3">NC isolate 2 -- Noor lab</strain>
    </source>
</reference>
<evidence type="ECO:0000313" key="2">
    <source>
        <dbReference type="EnsemblMetazoa" id="MESCA003421-PA"/>
    </source>
</evidence>